<evidence type="ECO:0000256" key="1">
    <source>
        <dbReference type="SAM" id="MobiDB-lite"/>
    </source>
</evidence>
<dbReference type="PANTHER" id="PTHR32212">
    <property type="entry name" value="CYCLIN-LIKE F-BOX"/>
    <property type="match status" value="1"/>
</dbReference>
<feature type="compositionally biased region" description="Acidic residues" evidence="1">
    <location>
        <begin position="10"/>
        <end position="21"/>
    </location>
</feature>
<reference evidence="3 4" key="1">
    <citation type="submission" date="2019-09" db="EMBL/GenBank/DDBJ databases">
        <title>A chromosome-level genome assembly of the Chinese tupelo Nyssa sinensis.</title>
        <authorList>
            <person name="Yang X."/>
            <person name="Kang M."/>
            <person name="Yang Y."/>
            <person name="Xiong H."/>
            <person name="Wang M."/>
            <person name="Zhang Z."/>
            <person name="Wang Z."/>
            <person name="Wu H."/>
            <person name="Ma T."/>
            <person name="Liu J."/>
            <person name="Xi Z."/>
        </authorList>
    </citation>
    <scope>NUCLEOTIDE SEQUENCE [LARGE SCALE GENOMIC DNA]</scope>
    <source>
        <strain evidence="3">J267</strain>
        <tissue evidence="3">Leaf</tissue>
    </source>
</reference>
<gene>
    <name evidence="3" type="ORF">F0562_018411</name>
</gene>
<evidence type="ECO:0000313" key="3">
    <source>
        <dbReference type="EMBL" id="KAA8515359.1"/>
    </source>
</evidence>
<proteinExistence type="predicted"/>
<keyword evidence="4" id="KW-1185">Reference proteome</keyword>
<dbReference type="Pfam" id="PF00646">
    <property type="entry name" value="F-box"/>
    <property type="match status" value="1"/>
</dbReference>
<name>A0A5J4ZBV3_9ASTE</name>
<dbReference type="AlphaFoldDB" id="A0A5J4ZBV3"/>
<dbReference type="Pfam" id="PF24758">
    <property type="entry name" value="LRR_At5g56370"/>
    <property type="match status" value="1"/>
</dbReference>
<dbReference type="InterPro" id="IPR055411">
    <property type="entry name" value="LRR_FXL15/At3g58940/PEG3-like"/>
</dbReference>
<evidence type="ECO:0000313" key="4">
    <source>
        <dbReference type="Proteomes" id="UP000325577"/>
    </source>
</evidence>
<dbReference type="InterPro" id="IPR053781">
    <property type="entry name" value="F-box_AtFBL13-like"/>
</dbReference>
<sequence>MGKRRYSYDFSDEDEGEELEVSFDFSGDEKPRGSDEDEDTDYDGELSPPPPAPPPPPKRRKKKARDRIRVLPDSLLLNILSFLPTKDVVRTGTLSKRWLYLWTVKDFRNNSKLYVYANSSLTKLNLSKCKIMPYMGVSWKSLRALTIKCVVLSEIAIGMILSGSPVLEFLELYRCCVEHRLDINSSSLKKLVIRGYRNPFVEEDDSVLEISAPSVSSLEIVGYFMRKKILTGERVIFECC</sequence>
<organism evidence="3 4">
    <name type="scientific">Nyssa sinensis</name>
    <dbReference type="NCBI Taxonomy" id="561372"/>
    <lineage>
        <taxon>Eukaryota</taxon>
        <taxon>Viridiplantae</taxon>
        <taxon>Streptophyta</taxon>
        <taxon>Embryophyta</taxon>
        <taxon>Tracheophyta</taxon>
        <taxon>Spermatophyta</taxon>
        <taxon>Magnoliopsida</taxon>
        <taxon>eudicotyledons</taxon>
        <taxon>Gunneridae</taxon>
        <taxon>Pentapetalae</taxon>
        <taxon>asterids</taxon>
        <taxon>Cornales</taxon>
        <taxon>Nyssaceae</taxon>
        <taxon>Nyssa</taxon>
    </lineage>
</organism>
<dbReference type="CDD" id="cd22160">
    <property type="entry name" value="F-box_AtFBL13-like"/>
    <property type="match status" value="1"/>
</dbReference>
<dbReference type="PROSITE" id="PS50181">
    <property type="entry name" value="FBOX"/>
    <property type="match status" value="1"/>
</dbReference>
<evidence type="ECO:0000259" key="2">
    <source>
        <dbReference type="PROSITE" id="PS50181"/>
    </source>
</evidence>
<protein>
    <recommendedName>
        <fullName evidence="2">F-box domain-containing protein</fullName>
    </recommendedName>
</protein>
<feature type="compositionally biased region" description="Acidic residues" evidence="1">
    <location>
        <begin position="35"/>
        <end position="44"/>
    </location>
</feature>
<dbReference type="Gene3D" id="3.80.10.10">
    <property type="entry name" value="Ribonuclease Inhibitor"/>
    <property type="match status" value="1"/>
</dbReference>
<dbReference type="EMBL" id="CM018052">
    <property type="protein sequence ID" value="KAA8515359.1"/>
    <property type="molecule type" value="Genomic_DNA"/>
</dbReference>
<dbReference type="SUPFAM" id="SSF52047">
    <property type="entry name" value="RNI-like"/>
    <property type="match status" value="1"/>
</dbReference>
<dbReference type="SMART" id="SM00256">
    <property type="entry name" value="FBOX"/>
    <property type="match status" value="1"/>
</dbReference>
<feature type="domain" description="F-box" evidence="2">
    <location>
        <begin position="65"/>
        <end position="98"/>
    </location>
</feature>
<dbReference type="Proteomes" id="UP000325577">
    <property type="component" value="Linkage Group LG9"/>
</dbReference>
<accession>A0A5J4ZBV3</accession>
<dbReference type="OrthoDB" id="612216at2759"/>
<dbReference type="InterPro" id="IPR036047">
    <property type="entry name" value="F-box-like_dom_sf"/>
</dbReference>
<feature type="region of interest" description="Disordered" evidence="1">
    <location>
        <begin position="1"/>
        <end position="65"/>
    </location>
</feature>
<dbReference type="PANTHER" id="PTHR32212:SF234">
    <property type="entry name" value="F-BOX_LRR-REPEAT PROTEIN 13-LIKE"/>
    <property type="match status" value="1"/>
</dbReference>
<dbReference type="InterPro" id="IPR032675">
    <property type="entry name" value="LRR_dom_sf"/>
</dbReference>
<dbReference type="InterPro" id="IPR001810">
    <property type="entry name" value="F-box_dom"/>
</dbReference>
<feature type="compositionally biased region" description="Pro residues" evidence="1">
    <location>
        <begin position="47"/>
        <end position="56"/>
    </location>
</feature>
<dbReference type="SUPFAM" id="SSF81383">
    <property type="entry name" value="F-box domain"/>
    <property type="match status" value="1"/>
</dbReference>